<dbReference type="EMBL" id="LBUT01000005">
    <property type="protein sequence ID" value="KKQ70792.1"/>
    <property type="molecule type" value="Genomic_DNA"/>
</dbReference>
<organism evidence="2 3">
    <name type="scientific">Candidatus Shapirobacteria bacterium GW2011_GWE2_38_30</name>
    <dbReference type="NCBI Taxonomy" id="1618490"/>
    <lineage>
        <taxon>Bacteria</taxon>
        <taxon>Candidatus Shapironibacteriota</taxon>
    </lineage>
</organism>
<keyword evidence="2" id="KW-0808">Transferase</keyword>
<dbReference type="CDD" id="cd03801">
    <property type="entry name" value="GT4_PimA-like"/>
    <property type="match status" value="1"/>
</dbReference>
<reference evidence="2 3" key="1">
    <citation type="journal article" date="2015" name="Nature">
        <title>rRNA introns, odd ribosomes, and small enigmatic genomes across a large radiation of phyla.</title>
        <authorList>
            <person name="Brown C.T."/>
            <person name="Hug L.A."/>
            <person name="Thomas B.C."/>
            <person name="Sharon I."/>
            <person name="Castelle C.J."/>
            <person name="Singh A."/>
            <person name="Wilkins M.J."/>
            <person name="Williams K.H."/>
            <person name="Banfield J.F."/>
        </authorList>
    </citation>
    <scope>NUCLEOTIDE SEQUENCE [LARGE SCALE GENOMIC DNA]</scope>
</reference>
<comment type="caution">
    <text evidence="2">The sequence shown here is derived from an EMBL/GenBank/DDBJ whole genome shotgun (WGS) entry which is preliminary data.</text>
</comment>
<dbReference type="InterPro" id="IPR001296">
    <property type="entry name" value="Glyco_trans_1"/>
</dbReference>
<dbReference type="GO" id="GO:0016757">
    <property type="term" value="F:glycosyltransferase activity"/>
    <property type="evidence" value="ECO:0007669"/>
    <property type="project" value="InterPro"/>
</dbReference>
<dbReference type="SUPFAM" id="SSF53756">
    <property type="entry name" value="UDP-Glycosyltransferase/glycogen phosphorylase"/>
    <property type="match status" value="1"/>
</dbReference>
<protein>
    <submittedName>
        <fullName evidence="2">Glycosyltransferase</fullName>
    </submittedName>
</protein>
<evidence type="ECO:0000259" key="1">
    <source>
        <dbReference type="Pfam" id="PF00534"/>
    </source>
</evidence>
<dbReference type="STRING" id="1618490.US90_C0005G0006"/>
<name>A0A0G0JVZ3_9BACT</name>
<dbReference type="Proteomes" id="UP000034406">
    <property type="component" value="Unassembled WGS sequence"/>
</dbReference>
<accession>A0A0G0JVZ3</accession>
<feature type="domain" description="Glycosyl transferase family 1" evidence="1">
    <location>
        <begin position="210"/>
        <end position="368"/>
    </location>
</feature>
<dbReference type="PANTHER" id="PTHR12526">
    <property type="entry name" value="GLYCOSYLTRANSFERASE"/>
    <property type="match status" value="1"/>
</dbReference>
<dbReference type="Pfam" id="PF00534">
    <property type="entry name" value="Glycos_transf_1"/>
    <property type="match status" value="1"/>
</dbReference>
<evidence type="ECO:0000313" key="3">
    <source>
        <dbReference type="Proteomes" id="UP000034406"/>
    </source>
</evidence>
<dbReference type="Gene3D" id="3.40.50.2000">
    <property type="entry name" value="Glycogen Phosphorylase B"/>
    <property type="match status" value="2"/>
</dbReference>
<dbReference type="PANTHER" id="PTHR12526:SF630">
    <property type="entry name" value="GLYCOSYLTRANSFERASE"/>
    <property type="match status" value="1"/>
</dbReference>
<sequence length="393" mass="45470">MSNKKLLIISNNNLGDSLSGGDQIFLNLAKHWQKKFTITIVGSQETKNLLKKHRLSKITFFQTDSYNSKNFPSFLNLLRHAIKRTLKSIFHFFKYRHLYRTEYVYSASDFYPDFFPAFLTKLFYPKTIWLASFYLFAPNPFSHTSPYFQNQKLKGIFYYLTQLPVIFAIKHFSDYVFLTSTPDISKFPHKKVIVVRGGVDITPSQKFLKSKNIIPFEKRKYDAVFIGRLHIQKGVLELIHIWKLVIKKIPHAQLVIIGDGQLESNIKQKIKKLKLSKNIHLLGFMSAPQNYKIFKDSKLVVHPATYDSGGMAAAEAMAWGLPGVSFDLPALKTYYPQGMLKTPPGNLQQFANNIVKLLSNDKLYKQTSLQAAYLIQNQWSWQKRAIKIMKQII</sequence>
<dbReference type="AlphaFoldDB" id="A0A0G0JVZ3"/>
<evidence type="ECO:0000313" key="2">
    <source>
        <dbReference type="EMBL" id="KKQ70792.1"/>
    </source>
</evidence>
<gene>
    <name evidence="2" type="ORF">US90_C0005G0006</name>
</gene>
<proteinExistence type="predicted"/>